<protein>
    <submittedName>
        <fullName evidence="1">Uncharacterized protein</fullName>
    </submittedName>
</protein>
<keyword evidence="2" id="KW-1185">Reference proteome</keyword>
<sequence>MPGRDSLADLSRRMRVARSAILAGQPERPSFIVDAADFAHGPPATRVRIEAALQDCRALSDVLAGLLQGYIQGRRRTVVGETGYGGPASLEQSLVNKRI</sequence>
<dbReference type="RefSeq" id="WP_326297343.1">
    <property type="nucleotide sequence ID" value="NZ_JAYLLH010000011.1"/>
</dbReference>
<proteinExistence type="predicted"/>
<dbReference type="EMBL" id="JAYLLH010000011">
    <property type="protein sequence ID" value="MEC3861622.1"/>
    <property type="molecule type" value="Genomic_DNA"/>
</dbReference>
<organism evidence="1 2">
    <name type="scientific">Mesobacterium hydrothermale</name>
    <dbReference type="NCBI Taxonomy" id="3111907"/>
    <lineage>
        <taxon>Bacteria</taxon>
        <taxon>Pseudomonadati</taxon>
        <taxon>Pseudomonadota</taxon>
        <taxon>Alphaproteobacteria</taxon>
        <taxon>Rhodobacterales</taxon>
        <taxon>Roseobacteraceae</taxon>
        <taxon>Mesobacterium</taxon>
    </lineage>
</organism>
<comment type="caution">
    <text evidence="1">The sequence shown here is derived from an EMBL/GenBank/DDBJ whole genome shotgun (WGS) entry which is preliminary data.</text>
</comment>
<name>A0ABU6HGS9_9RHOB</name>
<dbReference type="Proteomes" id="UP001348149">
    <property type="component" value="Unassembled WGS sequence"/>
</dbReference>
<reference evidence="1 2" key="1">
    <citation type="submission" date="2024-01" db="EMBL/GenBank/DDBJ databases">
        <title>Mesobacterium rodlantinim sp. nov., isolated from shallow sea hydrothermal systems off Kueishantao Island.</title>
        <authorList>
            <person name="Su Z."/>
            <person name="Tang K."/>
        </authorList>
    </citation>
    <scope>NUCLEOTIDE SEQUENCE [LARGE SCALE GENOMIC DNA]</scope>
    <source>
        <strain evidence="1 2">TK19101</strain>
    </source>
</reference>
<accession>A0ABU6HGS9</accession>
<evidence type="ECO:0000313" key="1">
    <source>
        <dbReference type="EMBL" id="MEC3861622.1"/>
    </source>
</evidence>
<evidence type="ECO:0000313" key="2">
    <source>
        <dbReference type="Proteomes" id="UP001348149"/>
    </source>
</evidence>
<gene>
    <name evidence="1" type="ORF">VK792_10030</name>
</gene>